<feature type="compositionally biased region" description="Acidic residues" evidence="6">
    <location>
        <begin position="742"/>
        <end position="757"/>
    </location>
</feature>
<dbReference type="InterPro" id="IPR013087">
    <property type="entry name" value="Znf_C2H2_type"/>
</dbReference>
<evidence type="ECO:0000256" key="2">
    <source>
        <dbReference type="ARBA" id="ARBA00022737"/>
    </source>
</evidence>
<reference evidence="8" key="1">
    <citation type="journal article" date="2023" name="Insect Mol. Biol.">
        <title>Genome sequencing provides insights into the evolution of gene families encoding plant cell wall-degrading enzymes in longhorned beetles.</title>
        <authorList>
            <person name="Shin N.R."/>
            <person name="Okamura Y."/>
            <person name="Kirsch R."/>
            <person name="Pauchet Y."/>
        </authorList>
    </citation>
    <scope>NUCLEOTIDE SEQUENCE</scope>
    <source>
        <strain evidence="8">AMC_N1</strain>
    </source>
</reference>
<proteinExistence type="predicted"/>
<dbReference type="Pfam" id="PF00096">
    <property type="entry name" value="zf-C2H2"/>
    <property type="match status" value="2"/>
</dbReference>
<gene>
    <name evidence="8" type="ORF">NQ318_000039</name>
</gene>
<organism evidence="8 9">
    <name type="scientific">Aromia moschata</name>
    <dbReference type="NCBI Taxonomy" id="1265417"/>
    <lineage>
        <taxon>Eukaryota</taxon>
        <taxon>Metazoa</taxon>
        <taxon>Ecdysozoa</taxon>
        <taxon>Arthropoda</taxon>
        <taxon>Hexapoda</taxon>
        <taxon>Insecta</taxon>
        <taxon>Pterygota</taxon>
        <taxon>Neoptera</taxon>
        <taxon>Endopterygota</taxon>
        <taxon>Coleoptera</taxon>
        <taxon>Polyphaga</taxon>
        <taxon>Cucujiformia</taxon>
        <taxon>Chrysomeloidea</taxon>
        <taxon>Cerambycidae</taxon>
        <taxon>Cerambycinae</taxon>
        <taxon>Callichromatini</taxon>
        <taxon>Aromia</taxon>
    </lineage>
</organism>
<keyword evidence="2" id="KW-0677">Repeat</keyword>
<evidence type="ECO:0000313" key="9">
    <source>
        <dbReference type="Proteomes" id="UP001162162"/>
    </source>
</evidence>
<evidence type="ECO:0000256" key="5">
    <source>
        <dbReference type="PROSITE-ProRule" id="PRU00042"/>
    </source>
</evidence>
<dbReference type="GO" id="GO:0005634">
    <property type="term" value="C:nucleus"/>
    <property type="evidence" value="ECO:0007669"/>
    <property type="project" value="InterPro"/>
</dbReference>
<dbReference type="AlphaFoldDB" id="A0AAV8YD71"/>
<evidence type="ECO:0000256" key="4">
    <source>
        <dbReference type="ARBA" id="ARBA00022833"/>
    </source>
</evidence>
<dbReference type="GO" id="GO:0008270">
    <property type="term" value="F:zinc ion binding"/>
    <property type="evidence" value="ECO:0007669"/>
    <property type="project" value="UniProtKB-KW"/>
</dbReference>
<accession>A0AAV8YD71</accession>
<feature type="domain" description="C2H2-type" evidence="7">
    <location>
        <begin position="519"/>
        <end position="541"/>
    </location>
</feature>
<evidence type="ECO:0000313" key="8">
    <source>
        <dbReference type="EMBL" id="KAJ8948501.1"/>
    </source>
</evidence>
<dbReference type="EMBL" id="JAPWTK010000135">
    <property type="protein sequence ID" value="KAJ8948501.1"/>
    <property type="molecule type" value="Genomic_DNA"/>
</dbReference>
<evidence type="ECO:0000259" key="7">
    <source>
        <dbReference type="PROSITE" id="PS50157"/>
    </source>
</evidence>
<dbReference type="Proteomes" id="UP001162162">
    <property type="component" value="Unassembled WGS sequence"/>
</dbReference>
<dbReference type="SUPFAM" id="SSF57667">
    <property type="entry name" value="beta-beta-alpha zinc fingers"/>
    <property type="match status" value="3"/>
</dbReference>
<keyword evidence="1" id="KW-0479">Metal-binding</keyword>
<dbReference type="PANTHER" id="PTHR24379:SF121">
    <property type="entry name" value="C2H2-TYPE DOMAIN-CONTAINING PROTEIN"/>
    <property type="match status" value="1"/>
</dbReference>
<name>A0AAV8YD71_9CUCU</name>
<evidence type="ECO:0000256" key="3">
    <source>
        <dbReference type="ARBA" id="ARBA00022771"/>
    </source>
</evidence>
<evidence type="ECO:0000256" key="6">
    <source>
        <dbReference type="SAM" id="MobiDB-lite"/>
    </source>
</evidence>
<feature type="domain" description="C2H2-type" evidence="7">
    <location>
        <begin position="659"/>
        <end position="686"/>
    </location>
</feature>
<keyword evidence="3 5" id="KW-0863">Zinc-finger</keyword>
<dbReference type="InterPro" id="IPR036236">
    <property type="entry name" value="Znf_C2H2_sf"/>
</dbReference>
<dbReference type="PROSITE" id="PS50157">
    <property type="entry name" value="ZINC_FINGER_C2H2_2"/>
    <property type="match status" value="2"/>
</dbReference>
<sequence length="757" mass="87190">MVFMCRFVVNEMEICRFCLKTKEKSLPIDKMTKEIIGLMMLPLDLHITPEPVMCYGCAETLQMAFDFKSACIYTEDCLYPFIEGKIEARLDLREIYLKVNDSEDVESVEGHVIEENVEMKKLLENYFPEVIMGAIEKPVACENCLTFLRQYSLFITSISNVEQQIQSYSKKNLGRDCVGEVDLRQVRDFSLGNVTKREVEAIGYDKVAKKEVMIFAGIGSVETIIAEGKIECDEKETGASKISMVLSETERREQEEFDSFAGSDERFTLNRIPHIEEVDMKRPFLEPFETEVKGNLMERTLYVLRKSRGKARKAKGWSTASRNRVGLRSPLLQSDSSQKIHPLCKRNKNDTLMLIDPSTIFSGDAEMKPTVVETSYNPEENHTAIERGTDQNTSEMETGNPEYHRVKSVEDVEETVYSCEHCPYKTKSKYYLPIHMLVHKDISEVKAYRCELCPYKSKWKSDLPKHMLIHKDPAEIPTYNCNLCSYTAIRKATLNGHMLVHKDASDVKTSGCKREPEIFQCALCQYKTNRNYNLTKHMRTHCAATYDCNKCSYKTKLMKRLVQHMPIHNDDFKNSSKTDTEDPKEVKSVGDGEETIYHCIFCPYKAKVKYYLTRHMLVHKDISEVTTYQCPLCPHKAKLKYYLKKHMVVHKNISEVAGHQCALCPYKSKRRTDLVKHMRTHEGSSDCSVGSFKAKQEAHLTARVWIHGDILKDAKSAQNQQENMMEHQELEGCSTIKSEEVDIKDEEDECDDESNKL</sequence>
<dbReference type="SMART" id="SM00355">
    <property type="entry name" value="ZnF_C2H2"/>
    <property type="match status" value="8"/>
</dbReference>
<dbReference type="InterPro" id="IPR012934">
    <property type="entry name" value="Znf_AD"/>
</dbReference>
<dbReference type="SMART" id="SM00868">
    <property type="entry name" value="zf-AD"/>
    <property type="match status" value="1"/>
</dbReference>
<feature type="region of interest" description="Disordered" evidence="6">
    <location>
        <begin position="719"/>
        <end position="757"/>
    </location>
</feature>
<keyword evidence="4" id="KW-0862">Zinc</keyword>
<comment type="caution">
    <text evidence="8">The sequence shown here is derived from an EMBL/GenBank/DDBJ whole genome shotgun (WGS) entry which is preliminary data.</text>
</comment>
<dbReference type="PANTHER" id="PTHR24379">
    <property type="entry name" value="KRAB AND ZINC FINGER DOMAIN-CONTAINING"/>
    <property type="match status" value="1"/>
</dbReference>
<keyword evidence="9" id="KW-1185">Reference proteome</keyword>
<protein>
    <recommendedName>
        <fullName evidence="7">C2H2-type domain-containing protein</fullName>
    </recommendedName>
</protein>
<dbReference type="Gene3D" id="3.30.160.60">
    <property type="entry name" value="Classic Zinc Finger"/>
    <property type="match status" value="4"/>
</dbReference>
<evidence type="ECO:0000256" key="1">
    <source>
        <dbReference type="ARBA" id="ARBA00022723"/>
    </source>
</evidence>